<evidence type="ECO:0000256" key="1">
    <source>
        <dbReference type="SAM" id="MobiDB-lite"/>
    </source>
</evidence>
<evidence type="ECO:0000313" key="2">
    <source>
        <dbReference type="EMBL" id="KAF9663062.1"/>
    </source>
</evidence>
<dbReference type="AlphaFoldDB" id="A0A835J1W8"/>
<organism evidence="2 3">
    <name type="scientific">Salix dunnii</name>
    <dbReference type="NCBI Taxonomy" id="1413687"/>
    <lineage>
        <taxon>Eukaryota</taxon>
        <taxon>Viridiplantae</taxon>
        <taxon>Streptophyta</taxon>
        <taxon>Embryophyta</taxon>
        <taxon>Tracheophyta</taxon>
        <taxon>Spermatophyta</taxon>
        <taxon>Magnoliopsida</taxon>
        <taxon>eudicotyledons</taxon>
        <taxon>Gunneridae</taxon>
        <taxon>Pentapetalae</taxon>
        <taxon>rosids</taxon>
        <taxon>fabids</taxon>
        <taxon>Malpighiales</taxon>
        <taxon>Salicaceae</taxon>
        <taxon>Saliceae</taxon>
        <taxon>Salix</taxon>
    </lineage>
</organism>
<keyword evidence="3" id="KW-1185">Reference proteome</keyword>
<feature type="compositionally biased region" description="Low complexity" evidence="1">
    <location>
        <begin position="152"/>
        <end position="172"/>
    </location>
</feature>
<proteinExistence type="predicted"/>
<feature type="region of interest" description="Disordered" evidence="1">
    <location>
        <begin position="152"/>
        <end position="187"/>
    </location>
</feature>
<accession>A0A835J1W8</accession>
<name>A0A835J1W8_9ROSI</name>
<protein>
    <submittedName>
        <fullName evidence="2">Uncharacterized protein</fullName>
    </submittedName>
</protein>
<dbReference type="EMBL" id="JADGMS010000018">
    <property type="protein sequence ID" value="KAF9663062.1"/>
    <property type="molecule type" value="Genomic_DNA"/>
</dbReference>
<comment type="caution">
    <text evidence="2">The sequence shown here is derived from an EMBL/GenBank/DDBJ whole genome shotgun (WGS) entry which is preliminary data.</text>
</comment>
<evidence type="ECO:0000313" key="3">
    <source>
        <dbReference type="Proteomes" id="UP000657918"/>
    </source>
</evidence>
<reference evidence="2 3" key="1">
    <citation type="submission" date="2020-10" db="EMBL/GenBank/DDBJ databases">
        <title>Plant Genome Project.</title>
        <authorList>
            <person name="Zhang R.-G."/>
        </authorList>
    </citation>
    <scope>NUCLEOTIDE SEQUENCE [LARGE SCALE GENOMIC DNA]</scope>
    <source>
        <strain evidence="2">FAFU-HL-1</strain>
        <tissue evidence="2">Leaf</tissue>
    </source>
</reference>
<dbReference type="Proteomes" id="UP000657918">
    <property type="component" value="Unassembled WGS sequence"/>
</dbReference>
<gene>
    <name evidence="2" type="ORF">SADUNF_Sadunf18G0119200</name>
</gene>
<sequence length="340" mass="37527">MQLVKQAERSESELKCLIHPRAKLPHVNEDGDEMMEIDEEAVEKLCIQVGLEPAGLADEKYVGEGRSIIEQGTEDTGVDMEEAIPLQVENHEILISSCAKPARNVSESCEEPAGEKRFLSSSASKLITEESPNEMMVFGSSSIISVSLALKSPTPSVSPRISSSRKSLRASSMLTASQKDSKDESKPGPKNLLIFFAKSNSYAALTTQTSKSCLAPTEHLASSLHRGFEIIDSHRKSSVFRRLSFRFASKLAGSNPILPVDMGEREVLLEEIQDLRSQLQYYTDSSSSSVLNRYACLRISRGSSSGVRKFFEGFLCNWILVDEKYQVLVGAEALLMSRKH</sequence>
<dbReference type="OrthoDB" id="861112at2759"/>